<feature type="compositionally biased region" description="Basic and acidic residues" evidence="3">
    <location>
        <begin position="342"/>
        <end position="351"/>
    </location>
</feature>
<dbReference type="InterPro" id="IPR002941">
    <property type="entry name" value="DNA_methylase_N4/N6"/>
</dbReference>
<evidence type="ECO:0000259" key="4">
    <source>
        <dbReference type="Pfam" id="PF01555"/>
    </source>
</evidence>
<dbReference type="Pfam" id="PF01555">
    <property type="entry name" value="N6_N4_Mtase"/>
    <property type="match status" value="1"/>
</dbReference>
<feature type="region of interest" description="Disordered" evidence="3">
    <location>
        <begin position="372"/>
        <end position="391"/>
    </location>
</feature>
<feature type="compositionally biased region" description="Polar residues" evidence="3">
    <location>
        <begin position="432"/>
        <end position="446"/>
    </location>
</feature>
<accession>A0A6M3JM00</accession>
<name>A0A6M3JM00_9ZZZZ</name>
<evidence type="ECO:0000256" key="1">
    <source>
        <dbReference type="ARBA" id="ARBA00022603"/>
    </source>
</evidence>
<dbReference type="SUPFAM" id="SSF53335">
    <property type="entry name" value="S-adenosyl-L-methionine-dependent methyltransferases"/>
    <property type="match status" value="2"/>
</dbReference>
<proteinExistence type="predicted"/>
<feature type="region of interest" description="Disordered" evidence="3">
    <location>
        <begin position="329"/>
        <end position="356"/>
    </location>
</feature>
<dbReference type="EMBL" id="MT141758">
    <property type="protein sequence ID" value="QJA70032.1"/>
    <property type="molecule type" value="Genomic_DNA"/>
</dbReference>
<dbReference type="InterPro" id="IPR029063">
    <property type="entry name" value="SAM-dependent_MTases_sf"/>
</dbReference>
<feature type="domain" description="DNA methylase N-4/N-6" evidence="4">
    <location>
        <begin position="10"/>
        <end position="88"/>
    </location>
</feature>
<dbReference type="PRINTS" id="PR00508">
    <property type="entry name" value="S21N4MTFRASE"/>
</dbReference>
<feature type="region of interest" description="Disordered" evidence="3">
    <location>
        <begin position="192"/>
        <end position="216"/>
    </location>
</feature>
<feature type="region of interest" description="Disordered" evidence="3">
    <location>
        <begin position="417"/>
        <end position="446"/>
    </location>
</feature>
<dbReference type="GO" id="GO:0008170">
    <property type="term" value="F:N-methyltransferase activity"/>
    <property type="evidence" value="ECO:0007669"/>
    <property type="project" value="InterPro"/>
</dbReference>
<evidence type="ECO:0000256" key="2">
    <source>
        <dbReference type="ARBA" id="ARBA00022679"/>
    </source>
</evidence>
<dbReference type="Gene3D" id="3.40.50.150">
    <property type="entry name" value="Vaccinia Virus protein VP39"/>
    <property type="match status" value="2"/>
</dbReference>
<gene>
    <name evidence="5" type="ORF">MM415A04049_0006</name>
</gene>
<dbReference type="GO" id="GO:0003677">
    <property type="term" value="F:DNA binding"/>
    <property type="evidence" value="ECO:0007669"/>
    <property type="project" value="InterPro"/>
</dbReference>
<dbReference type="InterPro" id="IPR001091">
    <property type="entry name" value="RM_Methyltransferase"/>
</dbReference>
<sequence>MKVTTWTGAYNNQWRGLIVPEAFAHPAKFSPGLIQRIYQHGIEQGHFEKGDVIGDPFGGVGGGGIFAAYAGLDWIGLELEAKFVDLANQNFRLHLPTWEAHGYPVPVIIQGDSRRFSEIVGECAAICTSPPYVDSMEKSGGIDPNKSDYIGGPNSQMNNSNTKYGQTPGQIGTLKAGDLDAVVTSPPYAEARITGQGDEGSSSLRNSDGSFVRGPEGWQKRKELGNRYGTDPANIGNLKCDGIVKYRLDSHTDYIYNSPKNQTNGGLLCDTAKIAEKKLEKKADGAKSAIKSMLVDQEDPRPKSIKPGFPLLTLESQCTITTEHCIKTGTEETTDGGGLPGEYKEKKHSKETATGAGIAESKDLLLFTTSETSQKQGGNGTTILKTSKPSAEHAITTTESKNFSRLNVNHADQPTFQKSANREPAPRHAEPNSIQQNTTDGEPNNNQTYWSEMVKIYRECHKALKPGGYLIVVVKAYVKNKRRVPLPQQTLKLLVNLNFEPVERIKAMLTQSTVQGGLFGEDIVNEKARKSFFRRLAEAKGSPRIDWEEVLIVRKPC</sequence>
<dbReference type="GO" id="GO:0032259">
    <property type="term" value="P:methylation"/>
    <property type="evidence" value="ECO:0007669"/>
    <property type="project" value="UniProtKB-KW"/>
</dbReference>
<dbReference type="AlphaFoldDB" id="A0A6M3JM00"/>
<reference evidence="5" key="1">
    <citation type="submission" date="2020-03" db="EMBL/GenBank/DDBJ databases">
        <title>The deep terrestrial virosphere.</title>
        <authorList>
            <person name="Holmfeldt K."/>
            <person name="Nilsson E."/>
            <person name="Simone D."/>
            <person name="Lopez-Fernandez M."/>
            <person name="Wu X."/>
            <person name="de Brujin I."/>
            <person name="Lundin D."/>
            <person name="Andersson A."/>
            <person name="Bertilsson S."/>
            <person name="Dopson M."/>
        </authorList>
    </citation>
    <scope>NUCLEOTIDE SEQUENCE</scope>
    <source>
        <strain evidence="5">MM415A04049</strain>
    </source>
</reference>
<protein>
    <submittedName>
        <fullName evidence="5">Putative methyltransferase</fullName>
    </submittedName>
</protein>
<evidence type="ECO:0000256" key="3">
    <source>
        <dbReference type="SAM" id="MobiDB-lite"/>
    </source>
</evidence>
<keyword evidence="1 5" id="KW-0489">Methyltransferase</keyword>
<keyword evidence="2 5" id="KW-0808">Transferase</keyword>
<feature type="compositionally biased region" description="Basic and acidic residues" evidence="3">
    <location>
        <begin position="420"/>
        <end position="430"/>
    </location>
</feature>
<evidence type="ECO:0000313" key="5">
    <source>
        <dbReference type="EMBL" id="QJA70032.1"/>
    </source>
</evidence>
<feature type="compositionally biased region" description="Polar residues" evidence="3">
    <location>
        <begin position="199"/>
        <end position="209"/>
    </location>
</feature>
<organism evidence="5">
    <name type="scientific">viral metagenome</name>
    <dbReference type="NCBI Taxonomy" id="1070528"/>
    <lineage>
        <taxon>unclassified sequences</taxon>
        <taxon>metagenomes</taxon>
        <taxon>organismal metagenomes</taxon>
    </lineage>
</organism>